<dbReference type="AlphaFoldDB" id="A0A1G9QR16"/>
<feature type="compositionally biased region" description="Basic and acidic residues" evidence="1">
    <location>
        <begin position="62"/>
        <end position="71"/>
    </location>
</feature>
<organism evidence="2 3">
    <name type="scientific">Corynebacterium mycetoides</name>
    <dbReference type="NCBI Taxonomy" id="38302"/>
    <lineage>
        <taxon>Bacteria</taxon>
        <taxon>Bacillati</taxon>
        <taxon>Actinomycetota</taxon>
        <taxon>Actinomycetes</taxon>
        <taxon>Mycobacteriales</taxon>
        <taxon>Corynebacteriaceae</taxon>
        <taxon>Corynebacterium</taxon>
    </lineage>
</organism>
<evidence type="ECO:0000256" key="1">
    <source>
        <dbReference type="SAM" id="MobiDB-lite"/>
    </source>
</evidence>
<reference evidence="3" key="1">
    <citation type="submission" date="2016-10" db="EMBL/GenBank/DDBJ databases">
        <authorList>
            <person name="Varghese N."/>
            <person name="Submissions S."/>
        </authorList>
    </citation>
    <scope>NUCLEOTIDE SEQUENCE [LARGE SCALE GENOMIC DNA]</scope>
    <source>
        <strain evidence="3">DSM 20632</strain>
    </source>
</reference>
<gene>
    <name evidence="2" type="ORF">SAMN04488535_2048</name>
</gene>
<proteinExistence type="predicted"/>
<keyword evidence="3" id="KW-1185">Reference proteome</keyword>
<evidence type="ECO:0000313" key="3">
    <source>
        <dbReference type="Proteomes" id="UP000199350"/>
    </source>
</evidence>
<evidence type="ECO:0000313" key="2">
    <source>
        <dbReference type="EMBL" id="SDM13300.1"/>
    </source>
</evidence>
<protein>
    <submittedName>
        <fullName evidence="2">Uncharacterized protein</fullName>
    </submittedName>
</protein>
<dbReference type="EMBL" id="LT629700">
    <property type="protein sequence ID" value="SDM13300.1"/>
    <property type="molecule type" value="Genomic_DNA"/>
</dbReference>
<dbReference type="Proteomes" id="UP000199350">
    <property type="component" value="Chromosome I"/>
</dbReference>
<feature type="region of interest" description="Disordered" evidence="1">
    <location>
        <begin position="25"/>
        <end position="77"/>
    </location>
</feature>
<sequence length="127" mass="14044">MKSLSDAPEEKPEWAVRVLAAIEAASKSDELTSVETTESLDKAESHKLQNRATEPSQPKPPLGKEETEEPRVSAVEEAQILVDREAVQARLDYERERNSLLSDLREAQEVTPKVRWRPLDGGAAPGA</sequence>
<accession>A0A1G9QR16</accession>
<name>A0A1G9QR16_9CORY</name>